<sequence length="70" mass="8603">MTGQRRKQAQMGEHSRMNRTEFMRQLESLLQNISATEREEALQYYNEYFNDADRRMNRMLLRHWESDESS</sequence>
<feature type="non-terminal residue" evidence="1">
    <location>
        <position position="70"/>
    </location>
</feature>
<proteinExistence type="predicted"/>
<name>K1SF59_9ZZZZ</name>
<comment type="caution">
    <text evidence="1">The sequence shown here is derived from an EMBL/GenBank/DDBJ whole genome shotgun (WGS) entry which is preliminary data.</text>
</comment>
<evidence type="ECO:0000313" key="1">
    <source>
        <dbReference type="EMBL" id="EKC52295.1"/>
    </source>
</evidence>
<accession>K1SF59</accession>
<evidence type="ECO:0008006" key="2">
    <source>
        <dbReference type="Google" id="ProtNLM"/>
    </source>
</evidence>
<dbReference type="EMBL" id="AJWZ01009092">
    <property type="protein sequence ID" value="EKC52295.1"/>
    <property type="molecule type" value="Genomic_DNA"/>
</dbReference>
<gene>
    <name evidence="1" type="ORF">OBE_13162</name>
</gene>
<protein>
    <recommendedName>
        <fullName evidence="2">DUF1700 domain-containing protein</fullName>
    </recommendedName>
</protein>
<organism evidence="1">
    <name type="scientific">human gut metagenome</name>
    <dbReference type="NCBI Taxonomy" id="408170"/>
    <lineage>
        <taxon>unclassified sequences</taxon>
        <taxon>metagenomes</taxon>
        <taxon>organismal metagenomes</taxon>
    </lineage>
</organism>
<dbReference type="AlphaFoldDB" id="K1SF59"/>
<reference evidence="1" key="1">
    <citation type="journal article" date="2013" name="Environ. Microbiol.">
        <title>Microbiota from the distal guts of lean and obese adolescents exhibit partial functional redundancy besides clear differences in community structure.</title>
        <authorList>
            <person name="Ferrer M."/>
            <person name="Ruiz A."/>
            <person name="Lanza F."/>
            <person name="Haange S.B."/>
            <person name="Oberbach A."/>
            <person name="Till H."/>
            <person name="Bargiela R."/>
            <person name="Campoy C."/>
            <person name="Segura M.T."/>
            <person name="Richter M."/>
            <person name="von Bergen M."/>
            <person name="Seifert J."/>
            <person name="Suarez A."/>
        </authorList>
    </citation>
    <scope>NUCLEOTIDE SEQUENCE</scope>
</reference>